<dbReference type="Proteomes" id="UP001198630">
    <property type="component" value="Unassembled WGS sequence"/>
</dbReference>
<evidence type="ECO:0000313" key="3">
    <source>
        <dbReference type="Proteomes" id="UP001198630"/>
    </source>
</evidence>
<dbReference type="EMBL" id="JAJNCO010000024">
    <property type="protein sequence ID" value="MCD2114609.1"/>
    <property type="molecule type" value="Genomic_DNA"/>
</dbReference>
<evidence type="ECO:0000256" key="1">
    <source>
        <dbReference type="SAM" id="MobiDB-lite"/>
    </source>
</evidence>
<feature type="region of interest" description="Disordered" evidence="1">
    <location>
        <begin position="190"/>
        <end position="227"/>
    </location>
</feature>
<organism evidence="2 3">
    <name type="scientific">Rhodococcus rhodochrous</name>
    <dbReference type="NCBI Taxonomy" id="1829"/>
    <lineage>
        <taxon>Bacteria</taxon>
        <taxon>Bacillati</taxon>
        <taxon>Actinomycetota</taxon>
        <taxon>Actinomycetes</taxon>
        <taxon>Mycobacteriales</taxon>
        <taxon>Nocardiaceae</taxon>
        <taxon>Rhodococcus</taxon>
    </lineage>
</organism>
<reference evidence="2" key="1">
    <citation type="submission" date="2021-11" db="EMBL/GenBank/DDBJ databases">
        <title>Development of a sustainable strategy for remediation of hydrocarbon-contaminated territories based on the waste exchange concept.</title>
        <authorList>
            <person name="Elkin A."/>
        </authorList>
    </citation>
    <scope>NUCLEOTIDE SEQUENCE</scope>
    <source>
        <strain evidence="2">IEGM 757</strain>
    </source>
</reference>
<accession>A0AAW4XP98</accession>
<sequence length="227" mass="25041">MVLHIETGSATFGDVRSRLESLHYTLVRPHGNGPVHRFTRDNEHVDVMVADHLAPAWKPTAYGKPVFAVPGGTSALRKTVNCDIEFDNDSVRFSVPDALGALVLKGAAYQEDPRDRHRHLDDAAVLACAIDNPLRERQRMQGSDRKRIRILAEQLKNTEHGSPFRINTGAEHNKHYNCSYTILQAPPTPRCNGSVPETGKPSNTPISVGVPTTRAAPSAIQDRDTNR</sequence>
<gene>
    <name evidence="2" type="ORF">LQ384_26255</name>
</gene>
<dbReference type="RefSeq" id="WP_230792572.1">
    <property type="nucleotide sequence ID" value="NZ_JAJNCO010000024.1"/>
</dbReference>
<protein>
    <submittedName>
        <fullName evidence="2">Uncharacterized protein</fullName>
    </submittedName>
</protein>
<dbReference type="AlphaFoldDB" id="A0AAW4XP98"/>
<proteinExistence type="predicted"/>
<evidence type="ECO:0000313" key="2">
    <source>
        <dbReference type="EMBL" id="MCD2114609.1"/>
    </source>
</evidence>
<comment type="caution">
    <text evidence="2">The sequence shown here is derived from an EMBL/GenBank/DDBJ whole genome shotgun (WGS) entry which is preliminary data.</text>
</comment>
<name>A0AAW4XP98_RHORH</name>